<dbReference type="RefSeq" id="XP_066658079.1">
    <property type="nucleotide sequence ID" value="XM_066798023.1"/>
</dbReference>
<feature type="region of interest" description="Disordered" evidence="1">
    <location>
        <begin position="237"/>
        <end position="263"/>
    </location>
</feature>
<dbReference type="Proteomes" id="UP001360953">
    <property type="component" value="Unassembled WGS sequence"/>
</dbReference>
<gene>
    <name evidence="2" type="ORF">J3D65DRAFT_601232</name>
</gene>
<feature type="compositionally biased region" description="Basic and acidic residues" evidence="1">
    <location>
        <begin position="50"/>
        <end position="63"/>
    </location>
</feature>
<dbReference type="SMART" id="SM00384">
    <property type="entry name" value="AT_hook"/>
    <property type="match status" value="3"/>
</dbReference>
<proteinExistence type="predicted"/>
<comment type="caution">
    <text evidence="2">The sequence shown here is derived from an EMBL/GenBank/DDBJ whole genome shotgun (WGS) entry which is preliminary data.</text>
</comment>
<dbReference type="PRINTS" id="PR00929">
    <property type="entry name" value="ATHOOK"/>
</dbReference>
<feature type="compositionally biased region" description="Basic and acidic residues" evidence="1">
    <location>
        <begin position="13"/>
        <end position="23"/>
    </location>
</feature>
<name>A0ABR1M123_9PEZI</name>
<sequence>MASTTDFGSEDNELSRELQDQGEQRTQLLSNDDDVPFRDESETVNPQLLLKDDDASFRDESEPVHPQLLLEDDDASYRDESETGHLPSSDDVQSPPVSLKRKRGRPRKEQSVCQAQATALQECHTGVKTEKRKRDRPRKEIALQDDGIPVKIEKRKLGRPLKFPPLTAPHEAGYGQAAAVVSKRPPEDADLRAEVEKLRSAQEQQNVTNTEQAIKISQLEAEQSRQACEVRQLRREFQASKESKESSESQLYCRGNSNICRLR</sequence>
<dbReference type="InterPro" id="IPR017956">
    <property type="entry name" value="AT_hook_DNA-bd_motif"/>
</dbReference>
<dbReference type="EMBL" id="JBBPEH010000003">
    <property type="protein sequence ID" value="KAK7541148.1"/>
    <property type="molecule type" value="Genomic_DNA"/>
</dbReference>
<feature type="compositionally biased region" description="Basic and acidic residues" evidence="1">
    <location>
        <begin position="237"/>
        <end position="247"/>
    </location>
</feature>
<organism evidence="2 3">
    <name type="scientific">Phyllosticta citribraziliensis</name>
    <dbReference type="NCBI Taxonomy" id="989973"/>
    <lineage>
        <taxon>Eukaryota</taxon>
        <taxon>Fungi</taxon>
        <taxon>Dikarya</taxon>
        <taxon>Ascomycota</taxon>
        <taxon>Pezizomycotina</taxon>
        <taxon>Dothideomycetes</taxon>
        <taxon>Dothideomycetes incertae sedis</taxon>
        <taxon>Botryosphaeriales</taxon>
        <taxon>Phyllostictaceae</taxon>
        <taxon>Phyllosticta</taxon>
    </lineage>
</organism>
<evidence type="ECO:0000313" key="3">
    <source>
        <dbReference type="Proteomes" id="UP001360953"/>
    </source>
</evidence>
<keyword evidence="3" id="KW-1185">Reference proteome</keyword>
<protein>
    <submittedName>
        <fullName evidence="2">Uncharacterized protein</fullName>
    </submittedName>
</protein>
<reference evidence="2 3" key="1">
    <citation type="submission" date="2024-04" db="EMBL/GenBank/DDBJ databases">
        <title>Phyllosticta paracitricarpa is synonymous to the EU quarantine fungus P. citricarpa based on phylogenomic analyses.</title>
        <authorList>
            <consortium name="Lawrence Berkeley National Laboratory"/>
            <person name="Van ingen-buijs V.A."/>
            <person name="Van westerhoven A.C."/>
            <person name="Haridas S."/>
            <person name="Skiadas P."/>
            <person name="Martin F."/>
            <person name="Groenewald J.Z."/>
            <person name="Crous P.W."/>
            <person name="Seidl M.F."/>
        </authorList>
    </citation>
    <scope>NUCLEOTIDE SEQUENCE [LARGE SCALE GENOMIC DNA]</scope>
    <source>
        <strain evidence="2 3">CPC 17464</strain>
    </source>
</reference>
<evidence type="ECO:0000256" key="1">
    <source>
        <dbReference type="SAM" id="MobiDB-lite"/>
    </source>
</evidence>
<evidence type="ECO:0000313" key="2">
    <source>
        <dbReference type="EMBL" id="KAK7541148.1"/>
    </source>
</evidence>
<feature type="compositionally biased region" description="Low complexity" evidence="1">
    <location>
        <begin position="87"/>
        <end position="98"/>
    </location>
</feature>
<feature type="region of interest" description="Disordered" evidence="1">
    <location>
        <begin position="1"/>
        <end position="110"/>
    </location>
</feature>
<dbReference type="GeneID" id="92030929"/>
<accession>A0ABR1M123</accession>